<keyword evidence="7" id="KW-0862">Zinc</keyword>
<dbReference type="EMBL" id="JH159151">
    <property type="protein sequence ID" value="EGZ29369.1"/>
    <property type="molecule type" value="Genomic_DNA"/>
</dbReference>
<dbReference type="AlphaFoldDB" id="G4YHQ1"/>
<dbReference type="Pfam" id="PF00856">
    <property type="entry name" value="SET"/>
    <property type="match status" value="1"/>
</dbReference>
<dbReference type="PANTHER" id="PTHR46223:SF3">
    <property type="entry name" value="HISTONE-LYSINE N-METHYLTRANSFERASE SET-23"/>
    <property type="match status" value="1"/>
</dbReference>
<proteinExistence type="predicted"/>
<dbReference type="SMART" id="SM00317">
    <property type="entry name" value="SET"/>
    <property type="match status" value="1"/>
</dbReference>
<organism evidence="9 10">
    <name type="scientific">Phytophthora sojae (strain P6497)</name>
    <name type="common">Soybean stem and root rot agent</name>
    <name type="synonym">Phytophthora megasperma f. sp. glycines</name>
    <dbReference type="NCBI Taxonomy" id="1094619"/>
    <lineage>
        <taxon>Eukaryota</taxon>
        <taxon>Sar</taxon>
        <taxon>Stramenopiles</taxon>
        <taxon>Oomycota</taxon>
        <taxon>Peronosporomycetes</taxon>
        <taxon>Peronosporales</taxon>
        <taxon>Peronosporaceae</taxon>
        <taxon>Phytophthora</taxon>
    </lineage>
</organism>
<dbReference type="GO" id="GO:0046872">
    <property type="term" value="F:metal ion binding"/>
    <property type="evidence" value="ECO:0007669"/>
    <property type="project" value="UniProtKB-KW"/>
</dbReference>
<keyword evidence="10" id="KW-1185">Reference proteome</keyword>
<reference evidence="9 10" key="1">
    <citation type="journal article" date="2006" name="Science">
        <title>Phytophthora genome sequences uncover evolutionary origins and mechanisms of pathogenesis.</title>
        <authorList>
            <person name="Tyler B.M."/>
            <person name="Tripathy S."/>
            <person name="Zhang X."/>
            <person name="Dehal P."/>
            <person name="Jiang R.H."/>
            <person name="Aerts A."/>
            <person name="Arredondo F.D."/>
            <person name="Baxter L."/>
            <person name="Bensasson D."/>
            <person name="Beynon J.L."/>
            <person name="Chapman J."/>
            <person name="Damasceno C.M."/>
            <person name="Dorrance A.E."/>
            <person name="Dou D."/>
            <person name="Dickerman A.W."/>
            <person name="Dubchak I.L."/>
            <person name="Garbelotto M."/>
            <person name="Gijzen M."/>
            <person name="Gordon S.G."/>
            <person name="Govers F."/>
            <person name="Grunwald N.J."/>
            <person name="Huang W."/>
            <person name="Ivors K.L."/>
            <person name="Jones R.W."/>
            <person name="Kamoun S."/>
            <person name="Krampis K."/>
            <person name="Lamour K.H."/>
            <person name="Lee M.K."/>
            <person name="McDonald W.H."/>
            <person name="Medina M."/>
            <person name="Meijer H.J."/>
            <person name="Nordberg E.K."/>
            <person name="Maclean D.J."/>
            <person name="Ospina-Giraldo M.D."/>
            <person name="Morris P.F."/>
            <person name="Phuntumart V."/>
            <person name="Putnam N.H."/>
            <person name="Rash S."/>
            <person name="Rose J.K."/>
            <person name="Sakihama Y."/>
            <person name="Salamov A.A."/>
            <person name="Savidor A."/>
            <person name="Scheuring C.F."/>
            <person name="Smith B.M."/>
            <person name="Sobral B.W."/>
            <person name="Terry A."/>
            <person name="Torto-Alalibo T.A."/>
            <person name="Win J."/>
            <person name="Xu Z."/>
            <person name="Zhang H."/>
            <person name="Grigoriev I.V."/>
            <person name="Rokhsar D.S."/>
            <person name="Boore J.L."/>
        </authorList>
    </citation>
    <scope>NUCLEOTIDE SEQUENCE [LARGE SCALE GENOMIC DNA]</scope>
    <source>
        <strain evidence="9 10">P6497</strain>
    </source>
</reference>
<dbReference type="GO" id="GO:0032259">
    <property type="term" value="P:methylation"/>
    <property type="evidence" value="ECO:0007669"/>
    <property type="project" value="UniProtKB-KW"/>
</dbReference>
<dbReference type="RefSeq" id="XP_009516644.1">
    <property type="nucleotide sequence ID" value="XM_009518349.1"/>
</dbReference>
<comment type="subcellular location">
    <subcellularLocation>
        <location evidence="1">Chromosome</location>
    </subcellularLocation>
</comment>
<keyword evidence="4" id="KW-0808">Transferase</keyword>
<dbReference type="InParanoid" id="G4YHQ1"/>
<dbReference type="PROSITE" id="PS50280">
    <property type="entry name" value="SET"/>
    <property type="match status" value="1"/>
</dbReference>
<dbReference type="GeneID" id="20653663"/>
<dbReference type="SUPFAM" id="SSF82199">
    <property type="entry name" value="SET domain"/>
    <property type="match status" value="1"/>
</dbReference>
<evidence type="ECO:0000256" key="4">
    <source>
        <dbReference type="ARBA" id="ARBA00022679"/>
    </source>
</evidence>
<protein>
    <recommendedName>
        <fullName evidence="8">SET domain-containing protein</fullName>
    </recommendedName>
</protein>
<sequence>GIGVRTLEDIPRNHFIEYVGELISEYDKLCVPDGRYLIELVVNADNPDASVYIYPDKFGNIAKFINHSCAPNCTAMLVNDGTARRIAIMTRKKIKAGEELTFKYSDSKEYFETYFRCVCNTKNCISNKM</sequence>
<gene>
    <name evidence="9" type="ORF">PHYSODRAFT_468255</name>
</gene>
<dbReference type="Proteomes" id="UP000002640">
    <property type="component" value="Unassembled WGS sequence"/>
</dbReference>
<evidence type="ECO:0000256" key="2">
    <source>
        <dbReference type="ARBA" id="ARBA00022454"/>
    </source>
</evidence>
<keyword evidence="5" id="KW-0949">S-adenosyl-L-methionine</keyword>
<evidence type="ECO:0000256" key="1">
    <source>
        <dbReference type="ARBA" id="ARBA00004286"/>
    </source>
</evidence>
<evidence type="ECO:0000313" key="10">
    <source>
        <dbReference type="Proteomes" id="UP000002640"/>
    </source>
</evidence>
<evidence type="ECO:0000256" key="5">
    <source>
        <dbReference type="ARBA" id="ARBA00022691"/>
    </source>
</evidence>
<evidence type="ECO:0000259" key="8">
    <source>
        <dbReference type="PROSITE" id="PS50280"/>
    </source>
</evidence>
<keyword evidence="3" id="KW-0489">Methyltransferase</keyword>
<name>G4YHQ1_PHYSP</name>
<feature type="non-terminal residue" evidence="9">
    <location>
        <position position="1"/>
    </location>
</feature>
<keyword evidence="6" id="KW-0479">Metal-binding</keyword>
<dbReference type="PANTHER" id="PTHR46223">
    <property type="entry name" value="HISTONE-LYSINE N-METHYLTRANSFERASE SUV39H"/>
    <property type="match status" value="1"/>
</dbReference>
<dbReference type="InterPro" id="IPR050973">
    <property type="entry name" value="H3K9_Histone-Lys_N-MTase"/>
</dbReference>
<evidence type="ECO:0000256" key="7">
    <source>
        <dbReference type="ARBA" id="ARBA00022833"/>
    </source>
</evidence>
<feature type="domain" description="SET" evidence="8">
    <location>
        <begin position="1"/>
        <end position="105"/>
    </location>
</feature>
<evidence type="ECO:0000313" key="9">
    <source>
        <dbReference type="EMBL" id="EGZ29369.1"/>
    </source>
</evidence>
<dbReference type="GO" id="GO:0005694">
    <property type="term" value="C:chromosome"/>
    <property type="evidence" value="ECO:0007669"/>
    <property type="project" value="UniProtKB-SubCell"/>
</dbReference>
<dbReference type="Gene3D" id="2.170.270.10">
    <property type="entry name" value="SET domain"/>
    <property type="match status" value="1"/>
</dbReference>
<evidence type="ECO:0000256" key="3">
    <source>
        <dbReference type="ARBA" id="ARBA00022603"/>
    </source>
</evidence>
<dbReference type="InterPro" id="IPR046341">
    <property type="entry name" value="SET_dom_sf"/>
</dbReference>
<dbReference type="STRING" id="1094619.G4YHQ1"/>
<dbReference type="KEGG" id="psoj:PHYSODRAFT_468255"/>
<keyword evidence="2" id="KW-0158">Chromosome</keyword>
<accession>G4YHQ1</accession>
<evidence type="ECO:0000256" key="6">
    <source>
        <dbReference type="ARBA" id="ARBA00022723"/>
    </source>
</evidence>
<dbReference type="SMR" id="G4YHQ1"/>
<dbReference type="InterPro" id="IPR001214">
    <property type="entry name" value="SET_dom"/>
</dbReference>
<dbReference type="GO" id="GO:0008168">
    <property type="term" value="F:methyltransferase activity"/>
    <property type="evidence" value="ECO:0007669"/>
    <property type="project" value="UniProtKB-KW"/>
</dbReference>